<name>A0A3S1JFB7_9BACT</name>
<protein>
    <submittedName>
        <fullName evidence="1">DUF1543 domain-containing protein</fullName>
    </submittedName>
</protein>
<dbReference type="InterPro" id="IPR011440">
    <property type="entry name" value="DUF1543"/>
</dbReference>
<dbReference type="OrthoDB" id="850243at2"/>
<comment type="caution">
    <text evidence="1">The sequence shown here is derived from an EMBL/GenBank/DDBJ whole genome shotgun (WGS) entry which is preliminary data.</text>
</comment>
<sequence length="186" mass="21246">MEPLKLYMLLLGADLPGRHIEQHDMFFGIAPSLKELIPDIKAHWPEAGEKLHIDGWREVNFVEGYQVEVVAKGAAGNNPLGLFFLNLGGYKPNEMEEYHYKMISVSKDMGEAIRAAKETTFYKHTGFGNLATSHVDNKYGVDVDNIYEVKEILPAHMREKYQLKITPVTETKDDEIHLGYFQLHKI</sequence>
<accession>A0A3S1JFB7</accession>
<keyword evidence="2" id="KW-1185">Reference proteome</keyword>
<evidence type="ECO:0000313" key="2">
    <source>
        <dbReference type="Proteomes" id="UP000281028"/>
    </source>
</evidence>
<proteinExistence type="predicted"/>
<organism evidence="1 2">
    <name type="scientific">Chitinophaga solisilvae</name>
    <dbReference type="NCBI Taxonomy" id="1233460"/>
    <lineage>
        <taxon>Bacteria</taxon>
        <taxon>Pseudomonadati</taxon>
        <taxon>Bacteroidota</taxon>
        <taxon>Chitinophagia</taxon>
        <taxon>Chitinophagales</taxon>
        <taxon>Chitinophagaceae</taxon>
        <taxon>Chitinophaga</taxon>
    </lineage>
</organism>
<dbReference type="Proteomes" id="UP000281028">
    <property type="component" value="Unassembled WGS sequence"/>
</dbReference>
<reference evidence="1" key="1">
    <citation type="submission" date="2020-05" db="EMBL/GenBank/DDBJ databases">
        <title>Chitinophaga laudate sp. nov., isolated from a tropical peat swamp.</title>
        <authorList>
            <person name="Goh C.B.S."/>
            <person name="Lee M.S."/>
            <person name="Parimannan S."/>
            <person name="Pasbakhsh P."/>
            <person name="Yule C.M."/>
            <person name="Rajandas H."/>
            <person name="Loke S."/>
            <person name="Croft L."/>
            <person name="Tan J.B.L."/>
        </authorList>
    </citation>
    <scope>NUCLEOTIDE SEQUENCE</scope>
    <source>
        <strain evidence="1">Mgbs1</strain>
    </source>
</reference>
<gene>
    <name evidence="1" type="ORF">ECE50_027990</name>
</gene>
<evidence type="ECO:0000313" key="1">
    <source>
        <dbReference type="EMBL" id="NSL90696.1"/>
    </source>
</evidence>
<dbReference type="Pfam" id="PF07566">
    <property type="entry name" value="DUF1543"/>
    <property type="match status" value="1"/>
</dbReference>
<dbReference type="AlphaFoldDB" id="A0A3S1JFB7"/>
<dbReference type="EMBL" id="RIAR02000001">
    <property type="protein sequence ID" value="NSL90696.1"/>
    <property type="molecule type" value="Genomic_DNA"/>
</dbReference>
<dbReference type="Gene3D" id="3.10.20.10">
    <property type="match status" value="2"/>
</dbReference>